<dbReference type="EnsemblPlants" id="AES86673">
    <property type="protein sequence ID" value="AES86673"/>
    <property type="gene ID" value="MTR_4g012860"/>
</dbReference>
<evidence type="ECO:0000259" key="4">
    <source>
        <dbReference type="Pfam" id="PF01680"/>
    </source>
</evidence>
<dbReference type="EC" id="4.3.3.6" evidence="6"/>
<dbReference type="GO" id="GO:0008615">
    <property type="term" value="P:pyridoxine biosynthetic process"/>
    <property type="evidence" value="ECO:0000318"/>
    <property type="project" value="GO_Central"/>
</dbReference>
<comment type="similarity">
    <text evidence="1 3">Belongs to the PdxS/SNZ family.</text>
</comment>
<dbReference type="PROSITE" id="PS51129">
    <property type="entry name" value="PDXS_SNZ_2"/>
    <property type="match status" value="1"/>
</dbReference>
<dbReference type="GO" id="GO:0042823">
    <property type="term" value="P:pyridoxal phosphate biosynthetic process"/>
    <property type="evidence" value="ECO:0000318"/>
    <property type="project" value="GO_Central"/>
</dbReference>
<feature type="domain" description="PdxS/SNZ N-terminal" evidence="4">
    <location>
        <begin position="26"/>
        <end position="219"/>
    </location>
</feature>
<dbReference type="Gene3D" id="3.20.20.70">
    <property type="entry name" value="Aldolase class I"/>
    <property type="match status" value="1"/>
</dbReference>
<gene>
    <name evidence="7" type="primary">11417873</name>
    <name evidence="5" type="ordered locus">MTR_4g012860</name>
    <name evidence="6" type="ORF">MtrunA17_Chr4g0004581</name>
</gene>
<dbReference type="InterPro" id="IPR033755">
    <property type="entry name" value="PdxS/SNZ_N"/>
</dbReference>
<dbReference type="EMBL" id="CM001220">
    <property type="protein sequence ID" value="AES86673.1"/>
    <property type="molecule type" value="Genomic_DNA"/>
</dbReference>
<dbReference type="InterPro" id="IPR013785">
    <property type="entry name" value="Aldolase_TIM"/>
</dbReference>
<sequence>MAQDTTVTVYNTTAITTDPLQTPYSFKLSLTQTLRGGAIFQVTNLHQAKIAEQAGACAVTVSDQQRMTDPSLIKSIKRSVSIPVISPVRIGHFVEAQILEATGVDYIDENESLTIADDQNHINKHNFRTPFISSASNLGEALCRIREGAAMIRIQGEVKNSGNIAKTVMHVRCLMKELRVLSNMDDDEVFTFSKRIQAPYDIVAQTKQMGRLPVVHFAAGGIVTPADAALMMQLGCHGVFVGAEVFGYEDCFKRVKGIVQAVRNYNDPNVLVEIMMGLNLGDGDGDGDDDRVENE</sequence>
<dbReference type="GO" id="GO:0006520">
    <property type="term" value="P:amino acid metabolic process"/>
    <property type="evidence" value="ECO:0000318"/>
    <property type="project" value="GO_Central"/>
</dbReference>
<dbReference type="PaxDb" id="3880-AES86673"/>
<reference evidence="6" key="4">
    <citation type="journal article" date="2018" name="Nat. Plants">
        <title>Whole-genome landscape of Medicago truncatula symbiotic genes.</title>
        <authorList>
            <person name="Pecrix Y."/>
            <person name="Gamas P."/>
            <person name="Carrere S."/>
        </authorList>
    </citation>
    <scope>NUCLEOTIDE SEQUENCE</scope>
    <source>
        <tissue evidence="6">Leaves</tissue>
    </source>
</reference>
<dbReference type="Pfam" id="PF01680">
    <property type="entry name" value="SOR_SNZ"/>
    <property type="match status" value="1"/>
</dbReference>
<dbReference type="STRING" id="3880.G7JJD7"/>
<reference evidence="5 8" key="1">
    <citation type="journal article" date="2011" name="Nature">
        <title>The Medicago genome provides insight into the evolution of rhizobial symbioses.</title>
        <authorList>
            <person name="Young N.D."/>
            <person name="Debelle F."/>
            <person name="Oldroyd G.E."/>
            <person name="Geurts R."/>
            <person name="Cannon S.B."/>
            <person name="Udvardi M.K."/>
            <person name="Benedito V.A."/>
            <person name="Mayer K.F."/>
            <person name="Gouzy J."/>
            <person name="Schoof H."/>
            <person name="Van de Peer Y."/>
            <person name="Proost S."/>
            <person name="Cook D.R."/>
            <person name="Meyers B.C."/>
            <person name="Spannagl M."/>
            <person name="Cheung F."/>
            <person name="De Mita S."/>
            <person name="Krishnakumar V."/>
            <person name="Gundlach H."/>
            <person name="Zhou S."/>
            <person name="Mudge J."/>
            <person name="Bharti A.K."/>
            <person name="Murray J.D."/>
            <person name="Naoumkina M.A."/>
            <person name="Rosen B."/>
            <person name="Silverstein K.A."/>
            <person name="Tang H."/>
            <person name="Rombauts S."/>
            <person name="Zhao P.X."/>
            <person name="Zhou P."/>
            <person name="Barbe V."/>
            <person name="Bardou P."/>
            <person name="Bechner M."/>
            <person name="Bellec A."/>
            <person name="Berger A."/>
            <person name="Berges H."/>
            <person name="Bidwell S."/>
            <person name="Bisseling T."/>
            <person name="Choisne N."/>
            <person name="Couloux A."/>
            <person name="Denny R."/>
            <person name="Deshpande S."/>
            <person name="Dai X."/>
            <person name="Doyle J.J."/>
            <person name="Dudez A.M."/>
            <person name="Farmer A.D."/>
            <person name="Fouteau S."/>
            <person name="Franken C."/>
            <person name="Gibelin C."/>
            <person name="Gish J."/>
            <person name="Goldstein S."/>
            <person name="Gonzalez A.J."/>
            <person name="Green P.J."/>
            <person name="Hallab A."/>
            <person name="Hartog M."/>
            <person name="Hua A."/>
            <person name="Humphray S.J."/>
            <person name="Jeong D.H."/>
            <person name="Jing Y."/>
            <person name="Jocker A."/>
            <person name="Kenton S.M."/>
            <person name="Kim D.J."/>
            <person name="Klee K."/>
            <person name="Lai H."/>
            <person name="Lang C."/>
            <person name="Lin S."/>
            <person name="Macmil S.L."/>
            <person name="Magdelenat G."/>
            <person name="Matthews L."/>
            <person name="McCorrison J."/>
            <person name="Monaghan E.L."/>
            <person name="Mun J.H."/>
            <person name="Najar F.Z."/>
            <person name="Nicholson C."/>
            <person name="Noirot C."/>
            <person name="O'Bleness M."/>
            <person name="Paule C.R."/>
            <person name="Poulain J."/>
            <person name="Prion F."/>
            <person name="Qin B."/>
            <person name="Qu C."/>
            <person name="Retzel E.F."/>
            <person name="Riddle C."/>
            <person name="Sallet E."/>
            <person name="Samain S."/>
            <person name="Samson N."/>
            <person name="Sanders I."/>
            <person name="Saurat O."/>
            <person name="Scarpelli C."/>
            <person name="Schiex T."/>
            <person name="Segurens B."/>
            <person name="Severin A.J."/>
            <person name="Sherrier D.J."/>
            <person name="Shi R."/>
            <person name="Sims S."/>
            <person name="Singer S.R."/>
            <person name="Sinharoy S."/>
            <person name="Sterck L."/>
            <person name="Viollet A."/>
            <person name="Wang B.B."/>
            <person name="Wang K."/>
            <person name="Wang M."/>
            <person name="Wang X."/>
            <person name="Warfsmann J."/>
            <person name="Weissenbach J."/>
            <person name="White D.D."/>
            <person name="White J.D."/>
            <person name="Wiley G.B."/>
            <person name="Wincker P."/>
            <person name="Xing Y."/>
            <person name="Yang L."/>
            <person name="Yao Z."/>
            <person name="Ying F."/>
            <person name="Zhai J."/>
            <person name="Zhou L."/>
            <person name="Zuber A."/>
            <person name="Denarie J."/>
            <person name="Dixon R.A."/>
            <person name="May G.D."/>
            <person name="Schwartz D.C."/>
            <person name="Rogers J."/>
            <person name="Quetier F."/>
            <person name="Town C.D."/>
            <person name="Roe B.A."/>
        </authorList>
    </citation>
    <scope>NUCLEOTIDE SEQUENCE [LARGE SCALE GENOMIC DNA]</scope>
    <source>
        <strain evidence="5">A17</strain>
        <strain evidence="7 8">cv. Jemalong A17</strain>
    </source>
</reference>
<evidence type="ECO:0000313" key="7">
    <source>
        <dbReference type="EnsemblPlants" id="AES86673"/>
    </source>
</evidence>
<dbReference type="KEGG" id="mtr:11417873"/>
<dbReference type="SUPFAM" id="SSF51366">
    <property type="entry name" value="Ribulose-phoshate binding barrel"/>
    <property type="match status" value="1"/>
</dbReference>
<evidence type="ECO:0000256" key="1">
    <source>
        <dbReference type="ARBA" id="ARBA00007281"/>
    </source>
</evidence>
<organism evidence="5 8">
    <name type="scientific">Medicago truncatula</name>
    <name type="common">Barrel medic</name>
    <name type="synonym">Medicago tribuloides</name>
    <dbReference type="NCBI Taxonomy" id="3880"/>
    <lineage>
        <taxon>Eukaryota</taxon>
        <taxon>Viridiplantae</taxon>
        <taxon>Streptophyta</taxon>
        <taxon>Embryophyta</taxon>
        <taxon>Tracheophyta</taxon>
        <taxon>Spermatophyta</taxon>
        <taxon>Magnoliopsida</taxon>
        <taxon>eudicotyledons</taxon>
        <taxon>Gunneridae</taxon>
        <taxon>Pentapetalae</taxon>
        <taxon>rosids</taxon>
        <taxon>fabids</taxon>
        <taxon>Fabales</taxon>
        <taxon>Fabaceae</taxon>
        <taxon>Papilionoideae</taxon>
        <taxon>50 kb inversion clade</taxon>
        <taxon>NPAAA clade</taxon>
        <taxon>Hologalegina</taxon>
        <taxon>IRL clade</taxon>
        <taxon>Trifolieae</taxon>
        <taxon>Medicago</taxon>
    </lineage>
</organism>
<dbReference type="EMBL" id="PSQE01000004">
    <property type="protein sequence ID" value="RHN58644.1"/>
    <property type="molecule type" value="Genomic_DNA"/>
</dbReference>
<dbReference type="Proteomes" id="UP000002051">
    <property type="component" value="Chromosome 4"/>
</dbReference>
<evidence type="ECO:0000313" key="5">
    <source>
        <dbReference type="EMBL" id="AES86673.1"/>
    </source>
</evidence>
<keyword evidence="2" id="KW-0663">Pyridoxal phosphate</keyword>
<name>G7JJD7_MEDTR</name>
<reference evidence="5 8" key="2">
    <citation type="journal article" date="2014" name="BMC Genomics">
        <title>An improved genome release (version Mt4.0) for the model legume Medicago truncatula.</title>
        <authorList>
            <person name="Tang H."/>
            <person name="Krishnakumar V."/>
            <person name="Bidwell S."/>
            <person name="Rosen B."/>
            <person name="Chan A."/>
            <person name="Zhou S."/>
            <person name="Gentzbittel L."/>
            <person name="Childs K.L."/>
            <person name="Yandell M."/>
            <person name="Gundlach H."/>
            <person name="Mayer K.F."/>
            <person name="Schwartz D.C."/>
            <person name="Town C.D."/>
        </authorList>
    </citation>
    <scope>GENOME REANNOTATION</scope>
    <source>
        <strain evidence="7 8">cv. Jemalong A17</strain>
    </source>
</reference>
<dbReference type="HOGENOM" id="CLU_055352_1_0_1"/>
<evidence type="ECO:0000256" key="2">
    <source>
        <dbReference type="ARBA" id="ARBA00022898"/>
    </source>
</evidence>
<dbReference type="GO" id="GO:0016843">
    <property type="term" value="F:amine-lyase activity"/>
    <property type="evidence" value="ECO:0000318"/>
    <property type="project" value="GO_Central"/>
</dbReference>
<dbReference type="PANTHER" id="PTHR31829">
    <property type="entry name" value="PYRIDOXAL 5'-PHOSPHATE SYNTHASE SUBUNIT SNZ1-RELATED"/>
    <property type="match status" value="1"/>
</dbReference>
<dbReference type="OMA" id="FDNCSDP"/>
<dbReference type="InterPro" id="IPR011060">
    <property type="entry name" value="RibuloseP-bd_barrel"/>
</dbReference>
<protein>
    <submittedName>
        <fullName evidence="6">Putative pyridoxal 5'-phosphate synthase (Glutamine hydrolyzing)</fullName>
        <ecNumber evidence="6">4.3.3.6</ecNumber>
    </submittedName>
    <submittedName>
        <fullName evidence="5">Pyridoxal biosynthesis protein PDX1, putative</fullName>
    </submittedName>
</protein>
<accession>G7JJD7</accession>
<evidence type="ECO:0000313" key="8">
    <source>
        <dbReference type="Proteomes" id="UP000002051"/>
    </source>
</evidence>
<dbReference type="PANTHER" id="PTHR31829:SF2">
    <property type="entry name" value="PYRIDOXAL 5'-PHOSPHATE SYNTHASE-LIKE SUBUNIT PDX1.2"/>
    <property type="match status" value="1"/>
</dbReference>
<dbReference type="eggNOG" id="KOG1606">
    <property type="taxonomic scope" value="Eukaryota"/>
</dbReference>
<keyword evidence="8" id="KW-1185">Reference proteome</keyword>
<dbReference type="Gramene" id="rna20572">
    <property type="protein sequence ID" value="RHN58644.1"/>
    <property type="gene ID" value="gene20572"/>
</dbReference>
<evidence type="ECO:0000256" key="3">
    <source>
        <dbReference type="PROSITE-ProRule" id="PRU00481"/>
    </source>
</evidence>
<dbReference type="GO" id="GO:0036381">
    <property type="term" value="F:pyridoxal 5'-phosphate synthase (glutamine hydrolysing) activity"/>
    <property type="evidence" value="ECO:0007669"/>
    <property type="project" value="UniProtKB-EC"/>
</dbReference>
<reference evidence="7" key="3">
    <citation type="submission" date="2015-04" db="UniProtKB">
        <authorList>
            <consortium name="EnsemblPlants"/>
        </authorList>
    </citation>
    <scope>IDENTIFICATION</scope>
    <source>
        <strain evidence="7">cv. Jemalong A17</strain>
    </source>
</reference>
<dbReference type="AlphaFoldDB" id="G7JJD7"/>
<dbReference type="Proteomes" id="UP000265566">
    <property type="component" value="Chromosome 4"/>
</dbReference>
<proteinExistence type="inferred from homology"/>
<dbReference type="InterPro" id="IPR001852">
    <property type="entry name" value="PdxS/SNZ"/>
</dbReference>
<dbReference type="OrthoDB" id="1660966at2759"/>
<evidence type="ECO:0000313" key="6">
    <source>
        <dbReference type="EMBL" id="RHN58644.1"/>
    </source>
</evidence>
<keyword evidence="6" id="KW-0456">Lyase</keyword>